<reference evidence="1 2" key="1">
    <citation type="submission" date="2020-08" db="EMBL/GenBank/DDBJ databases">
        <authorList>
            <person name="Hejnol A."/>
        </authorList>
    </citation>
    <scope>NUCLEOTIDE SEQUENCE [LARGE SCALE GENOMIC DNA]</scope>
</reference>
<protein>
    <submittedName>
        <fullName evidence="1">DgyrCDS3935</fullName>
    </submittedName>
</protein>
<dbReference type="EMBL" id="CAJFCJ010000005">
    <property type="protein sequence ID" value="CAD5114901.1"/>
    <property type="molecule type" value="Genomic_DNA"/>
</dbReference>
<name>A0A7I8VJZ8_9ANNE</name>
<gene>
    <name evidence="1" type="ORF">DGYR_LOCUS3703</name>
</gene>
<sequence>MNTDGILKFTNIQETIGDEKHSNLTFNGSNSQINIKNCEKFSKFEDAVNADYKRLYHQTTLDSQIHESNDDSIEKTLCSKNPAEPFDMVKSTGVKDYLFQQLERIQDERNIIQKEVMTQVIDILVDRLNLAESEEGELMINITKLVNKYYNCQRDDCVCCINHKK</sequence>
<accession>A0A7I8VJZ8</accession>
<proteinExistence type="predicted"/>
<comment type="caution">
    <text evidence="1">The sequence shown here is derived from an EMBL/GenBank/DDBJ whole genome shotgun (WGS) entry which is preliminary data.</text>
</comment>
<evidence type="ECO:0000313" key="1">
    <source>
        <dbReference type="EMBL" id="CAD5114901.1"/>
    </source>
</evidence>
<dbReference type="AlphaFoldDB" id="A0A7I8VJZ8"/>
<dbReference type="Proteomes" id="UP000549394">
    <property type="component" value="Unassembled WGS sequence"/>
</dbReference>
<organism evidence="1 2">
    <name type="scientific">Dimorphilus gyrociliatus</name>
    <dbReference type="NCBI Taxonomy" id="2664684"/>
    <lineage>
        <taxon>Eukaryota</taxon>
        <taxon>Metazoa</taxon>
        <taxon>Spiralia</taxon>
        <taxon>Lophotrochozoa</taxon>
        <taxon>Annelida</taxon>
        <taxon>Polychaeta</taxon>
        <taxon>Polychaeta incertae sedis</taxon>
        <taxon>Dinophilidae</taxon>
        <taxon>Dimorphilus</taxon>
    </lineage>
</organism>
<keyword evidence="2" id="KW-1185">Reference proteome</keyword>
<evidence type="ECO:0000313" key="2">
    <source>
        <dbReference type="Proteomes" id="UP000549394"/>
    </source>
</evidence>